<feature type="region of interest" description="Disordered" evidence="7">
    <location>
        <begin position="1104"/>
        <end position="1152"/>
    </location>
</feature>
<dbReference type="SMART" id="SM00387">
    <property type="entry name" value="HATPase_c"/>
    <property type="match status" value="1"/>
</dbReference>
<reference evidence="12 13" key="2">
    <citation type="journal article" date="2013" name="PLoS Genet.">
        <title>Comparative genome structure, secondary metabolite, and effector coding capacity across Cochliobolus pathogens.</title>
        <authorList>
            <person name="Condon B.J."/>
            <person name="Leng Y."/>
            <person name="Wu D."/>
            <person name="Bushley K.E."/>
            <person name="Ohm R.A."/>
            <person name="Otillar R."/>
            <person name="Martin J."/>
            <person name="Schackwitz W."/>
            <person name="Grimwood J."/>
            <person name="MohdZainudin N."/>
            <person name="Xue C."/>
            <person name="Wang R."/>
            <person name="Manning V.A."/>
            <person name="Dhillon B."/>
            <person name="Tu Z.J."/>
            <person name="Steffenson B.J."/>
            <person name="Salamov A."/>
            <person name="Sun H."/>
            <person name="Lowry S."/>
            <person name="LaButti K."/>
            <person name="Han J."/>
            <person name="Copeland A."/>
            <person name="Lindquist E."/>
            <person name="Barry K."/>
            <person name="Schmutz J."/>
            <person name="Baker S.E."/>
            <person name="Ciuffetti L.M."/>
            <person name="Grigoriev I.V."/>
            <person name="Zhong S."/>
            <person name="Turgeon B.G."/>
        </authorList>
    </citation>
    <scope>NUCLEOTIDE SEQUENCE [LARGE SCALE GENOMIC DNA]</scope>
    <source>
        <strain evidence="13">28A</strain>
    </source>
</reference>
<keyword evidence="13" id="KW-1185">Reference proteome</keyword>
<dbReference type="Pfam" id="PF02518">
    <property type="entry name" value="HATPase_c"/>
    <property type="match status" value="1"/>
</dbReference>
<dbReference type="Gene3D" id="3.40.50.2300">
    <property type="match status" value="1"/>
</dbReference>
<feature type="transmembrane region" description="Helical" evidence="8">
    <location>
        <begin position="1536"/>
        <end position="1554"/>
    </location>
</feature>
<dbReference type="InterPro" id="IPR020846">
    <property type="entry name" value="MFS_dom"/>
</dbReference>
<dbReference type="PANTHER" id="PTHR23507:SF40">
    <property type="entry name" value="TETRACYCLINE-EFFLUX TRANSPORTER"/>
    <property type="match status" value="1"/>
</dbReference>
<dbReference type="EMBL" id="KB908833">
    <property type="protein sequence ID" value="EOA83518.1"/>
    <property type="molecule type" value="Genomic_DNA"/>
</dbReference>
<protein>
    <submittedName>
        <fullName evidence="12">Uncharacterized protein</fullName>
    </submittedName>
</protein>
<sequence>MPLSALSEQQQAFISSRARVWEVRRFCQVLPSVAQYVRGADSHLISSSSSSTPLRPHQRFSANEPDGALAALLRCLVHRTGADLAMVSLLDDHTQYFVSGASRTNMHDVKVTLDSTKWYGCESVSHHGGLCERTITLQNRPGNMAMYEELDMAKVERTKNLTFVQGDVAKFRYYAGVPLNPYHGPNIGTLFIFSEEPSEQGLCATDRAYMFETASHITKYLEQAVEALEGKRVLTFNKSVASLLDAEACTRVATDTANGLPLANSHHKELMVSNLYTEPILRLYRLAATLLHDTFDFDGVRIQEVDPSGSHVNHNPDWNGSKVLAQHMEPMEQEPGDPSPALTERLLEMFPQGCIMQKLEDSDDIVAATSTGRVVFVVDALLATELPKILPKAQQIIIMPLWDTHRERNIGVVLGFANNQSRIYLSSTDLLSISVFCTTLMTQVRRLEVQAMDRIKADFLGSMSHEMRTPLHGILSALELLADTPYSTDQRDLLETARYSGVLLLDTIERVLHFSKISSTTRVLDETRSTGSSVRTTQQSSPLCPPIGATPHKRQTSKMIDVCEDNNAVKFSFPTGCVRVSLDVGETSCTLVFSDAGKGISPNFLRYSIFDAFSQEDPLVEGTGLGLSIVKRTVSALGGHLKVDSNESRGSTFTTTFPSNRVVFDPGHIVELGASSLPRLQMSLFAPSRWDKEDGLRGRRCAEMLSESLMRGLSRWFRPTVTPWGSVSTDVRLLVVLEEDVADARRRFGGAFDYTKCLVLCPDFHTSLGTLENMATIVGPVTFSSLQNALSCLFPDWVTTPDSHHDDDQLGVSVEEAGEAMPGRGRRKEKANGIGLVDGLAQATSRLAIEQVFEEKGTMDALLSEAISTDKLKHSLDGTVTGTAPANNVGNGEPMKHQPETRPPMLPRITMKDLKLLLVDDNPVNLKVLNMYARKCSSTAATSVDGGQKAIDAFREALSAGDNNKSHEQQRFDLIFLDLSMPEVSGFDVARQIREIEARSTCQARVYICALTGLSSDKDRNAAYASGVDQYLVKPARLKDLQWVQCARRREQNTTPHPPGSPPSAITTPASAPAQGDDKTRPNMATTTDAVFAEDVDIEREIQVRARGSRRSPKSGAASPGPDSDNDHEDAPLLNGAADDYGSNHGDGDAAEEDAWAGDADFRGLPWWKRPSIYWLLPPFLLFTTAFGGIIVPKINLIMDLVCEDYYAALAADPISSPMDPGQDRCQNDAVSSRSSLFLLYASLCSGMLSAIVSPKIGALSDRYGRKKFMIANTCGTLLGEIITILAAKFPETVHVNWILVGYCLEGISGSFIVGMACAHSYASDVVSPQRRNVAFSYFHACLFGGIAIGPVLAGYIIDAREKYVGKTEAVLLIFYMALGAHFFFIVFLAFFVPESLSKARQDAAREKYSEELDRQDPSSDWINQLRSVNLFGPLKVLWPTGPGSSSAVRWNLALLAATDTIMFGVAMGSMSVVLVYTRRQFDWHELESGRFTTIANSCRVFALLVILPLLTRIFRGKNGAARTRSSGSDLFDLSIIRLAIFFDMMGYLGYAVVRRGELFALSGAIASVGGIGSPTLGAALTKHVPQDQVGQLLGATGLLHAVARVLGPTIFNGIYSATVASYRQTVFVCLAATFGLAFLCSWFIRPHVHINDESKYTRLAQDERDE</sequence>
<dbReference type="SMART" id="SM00388">
    <property type="entry name" value="HisKA"/>
    <property type="match status" value="1"/>
</dbReference>
<dbReference type="InterPro" id="IPR003594">
    <property type="entry name" value="HATPase_dom"/>
</dbReference>
<dbReference type="SUPFAM" id="SSF52172">
    <property type="entry name" value="CheY-like"/>
    <property type="match status" value="1"/>
</dbReference>
<dbReference type="PANTHER" id="PTHR23507">
    <property type="entry name" value="ZGC:174356"/>
    <property type="match status" value="1"/>
</dbReference>
<dbReference type="PRINTS" id="PR00344">
    <property type="entry name" value="BCTRLSENSOR"/>
</dbReference>
<evidence type="ECO:0000256" key="3">
    <source>
        <dbReference type="ARBA" id="ARBA00022692"/>
    </source>
</evidence>
<dbReference type="GeneID" id="19397586"/>
<name>R0JQT9_EXST2</name>
<dbReference type="Proteomes" id="UP000016935">
    <property type="component" value="Unassembled WGS sequence"/>
</dbReference>
<evidence type="ECO:0000256" key="6">
    <source>
        <dbReference type="PROSITE-ProRule" id="PRU00169"/>
    </source>
</evidence>
<dbReference type="SUPFAM" id="SSF55781">
    <property type="entry name" value="GAF domain-like"/>
    <property type="match status" value="1"/>
</dbReference>
<keyword evidence="3 8" id="KW-0812">Transmembrane</keyword>
<dbReference type="PROSITE" id="PS00216">
    <property type="entry name" value="SUGAR_TRANSPORT_1"/>
    <property type="match status" value="1"/>
</dbReference>
<dbReference type="PROSITE" id="PS50110">
    <property type="entry name" value="RESPONSE_REGULATORY"/>
    <property type="match status" value="1"/>
</dbReference>
<evidence type="ECO:0000313" key="13">
    <source>
        <dbReference type="Proteomes" id="UP000016935"/>
    </source>
</evidence>
<evidence type="ECO:0000256" key="7">
    <source>
        <dbReference type="SAM" id="MobiDB-lite"/>
    </source>
</evidence>
<dbReference type="Pfam" id="PF00072">
    <property type="entry name" value="Response_reg"/>
    <property type="match status" value="1"/>
</dbReference>
<dbReference type="SUPFAM" id="SSF103473">
    <property type="entry name" value="MFS general substrate transporter"/>
    <property type="match status" value="1"/>
</dbReference>
<accession>R0JQT9</accession>
<feature type="transmembrane region" description="Helical" evidence="8">
    <location>
        <begin position="1269"/>
        <end position="1288"/>
    </location>
</feature>
<feature type="transmembrane region" description="Helical" evidence="8">
    <location>
        <begin position="1173"/>
        <end position="1192"/>
    </location>
</feature>
<evidence type="ECO:0000313" key="12">
    <source>
        <dbReference type="EMBL" id="EOA83518.1"/>
    </source>
</evidence>
<comment type="subcellular location">
    <subcellularLocation>
        <location evidence="1">Membrane</location>
        <topology evidence="1">Multi-pass membrane protein</topology>
    </subcellularLocation>
</comment>
<proteinExistence type="predicted"/>
<feature type="transmembrane region" description="Helical" evidence="8">
    <location>
        <begin position="1622"/>
        <end position="1645"/>
    </location>
</feature>
<dbReference type="CDD" id="cd17546">
    <property type="entry name" value="REC_hyHK_CKI1_RcsC-like"/>
    <property type="match status" value="1"/>
</dbReference>
<feature type="region of interest" description="Disordered" evidence="7">
    <location>
        <begin position="528"/>
        <end position="552"/>
    </location>
</feature>
<dbReference type="InterPro" id="IPR003661">
    <property type="entry name" value="HisK_dim/P_dom"/>
</dbReference>
<dbReference type="eggNOG" id="KOG2816">
    <property type="taxonomic scope" value="Eukaryota"/>
</dbReference>
<dbReference type="Gene3D" id="1.20.1250.20">
    <property type="entry name" value="MFS general substrate transporter like domains"/>
    <property type="match status" value="1"/>
</dbReference>
<dbReference type="SUPFAM" id="SSF47384">
    <property type="entry name" value="Homodimeric domain of signal transducing histidine kinase"/>
    <property type="match status" value="1"/>
</dbReference>
<feature type="transmembrane region" description="Helical" evidence="8">
    <location>
        <begin position="1560"/>
        <end position="1581"/>
    </location>
</feature>
<feature type="transmembrane region" description="Helical" evidence="8">
    <location>
        <begin position="1335"/>
        <end position="1358"/>
    </location>
</feature>
<feature type="modified residue" description="4-aspartylphosphate" evidence="6">
    <location>
        <position position="978"/>
    </location>
</feature>
<dbReference type="SUPFAM" id="SSF55874">
    <property type="entry name" value="ATPase domain of HSP90 chaperone/DNA topoisomerase II/histidine kinase"/>
    <property type="match status" value="1"/>
</dbReference>
<evidence type="ECO:0000256" key="4">
    <source>
        <dbReference type="ARBA" id="ARBA00022989"/>
    </source>
</evidence>
<feature type="transmembrane region" description="Helical" evidence="8">
    <location>
        <begin position="1495"/>
        <end position="1515"/>
    </location>
</feature>
<evidence type="ECO:0000256" key="8">
    <source>
        <dbReference type="SAM" id="Phobius"/>
    </source>
</evidence>
<evidence type="ECO:0000256" key="2">
    <source>
        <dbReference type="ARBA" id="ARBA00022553"/>
    </source>
</evidence>
<feature type="region of interest" description="Disordered" evidence="7">
    <location>
        <begin position="1050"/>
        <end position="1083"/>
    </location>
</feature>
<dbReference type="SMART" id="SM00448">
    <property type="entry name" value="REC"/>
    <property type="match status" value="1"/>
</dbReference>
<feature type="transmembrane region" description="Helical" evidence="8">
    <location>
        <begin position="1300"/>
        <end position="1323"/>
    </location>
</feature>
<feature type="compositionally biased region" description="Polar residues" evidence="7">
    <location>
        <begin position="529"/>
        <end position="542"/>
    </location>
</feature>
<gene>
    <name evidence="12" type="ORF">SETTUDRAFT_156037</name>
</gene>
<dbReference type="GO" id="GO:0000155">
    <property type="term" value="F:phosphorelay sensor kinase activity"/>
    <property type="evidence" value="ECO:0007669"/>
    <property type="project" value="InterPro"/>
</dbReference>
<reference evidence="12 13" key="1">
    <citation type="journal article" date="2012" name="PLoS Pathog.">
        <title>Diverse lifestyles and strategies of plant pathogenesis encoded in the genomes of eighteen Dothideomycetes fungi.</title>
        <authorList>
            <person name="Ohm R.A."/>
            <person name="Feau N."/>
            <person name="Henrissat B."/>
            <person name="Schoch C.L."/>
            <person name="Horwitz B.A."/>
            <person name="Barry K.W."/>
            <person name="Condon B.J."/>
            <person name="Copeland A.C."/>
            <person name="Dhillon B."/>
            <person name="Glaser F."/>
            <person name="Hesse C.N."/>
            <person name="Kosti I."/>
            <person name="LaButti K."/>
            <person name="Lindquist E.A."/>
            <person name="Lucas S."/>
            <person name="Salamov A.A."/>
            <person name="Bradshaw R.E."/>
            <person name="Ciuffetti L."/>
            <person name="Hamelin R.C."/>
            <person name="Kema G.H.J."/>
            <person name="Lawrence C."/>
            <person name="Scott J.A."/>
            <person name="Spatafora J.W."/>
            <person name="Turgeon B.G."/>
            <person name="de Wit P.J.G.M."/>
            <person name="Zhong S."/>
            <person name="Goodwin S.B."/>
            <person name="Grigoriev I.V."/>
        </authorList>
    </citation>
    <scope>NUCLEOTIDE SEQUENCE [LARGE SCALE GENOMIC DNA]</scope>
    <source>
        <strain evidence="13">28A</strain>
    </source>
</reference>
<evidence type="ECO:0000259" key="10">
    <source>
        <dbReference type="PROSITE" id="PS50110"/>
    </source>
</evidence>
<dbReference type="Gene3D" id="1.10.287.130">
    <property type="match status" value="1"/>
</dbReference>
<dbReference type="eggNOG" id="KOG0519">
    <property type="taxonomic scope" value="Eukaryota"/>
</dbReference>
<feature type="transmembrane region" description="Helical" evidence="8">
    <location>
        <begin position="1370"/>
        <end position="1393"/>
    </location>
</feature>
<dbReference type="Pfam" id="PF00512">
    <property type="entry name" value="HisKA"/>
    <property type="match status" value="1"/>
</dbReference>
<dbReference type="Gene3D" id="3.30.565.10">
    <property type="entry name" value="Histidine kinase-like ATPase, C-terminal domain"/>
    <property type="match status" value="1"/>
</dbReference>
<dbReference type="InterPro" id="IPR004358">
    <property type="entry name" value="Sig_transdc_His_kin-like_C"/>
</dbReference>
<dbReference type="GO" id="GO:0016020">
    <property type="term" value="C:membrane"/>
    <property type="evidence" value="ECO:0007669"/>
    <property type="project" value="UniProtKB-SubCell"/>
</dbReference>
<dbReference type="InterPro" id="IPR001789">
    <property type="entry name" value="Sig_transdc_resp-reg_receiver"/>
</dbReference>
<dbReference type="PROSITE" id="PS50850">
    <property type="entry name" value="MFS"/>
    <property type="match status" value="1"/>
</dbReference>
<feature type="domain" description="Major facilitator superfamily (MFS) profile" evidence="11">
    <location>
        <begin position="1181"/>
        <end position="1650"/>
    </location>
</feature>
<feature type="transmembrane region" description="Helical" evidence="8">
    <location>
        <begin position="1238"/>
        <end position="1257"/>
    </location>
</feature>
<evidence type="ECO:0000256" key="5">
    <source>
        <dbReference type="ARBA" id="ARBA00023136"/>
    </source>
</evidence>
<keyword evidence="4 8" id="KW-1133">Transmembrane helix</keyword>
<dbReference type="InterPro" id="IPR005467">
    <property type="entry name" value="His_kinase_dom"/>
</dbReference>
<dbReference type="HOGENOM" id="CLU_241941_0_0_1"/>
<evidence type="ECO:0000259" key="9">
    <source>
        <dbReference type="PROSITE" id="PS50109"/>
    </source>
</evidence>
<feature type="domain" description="Response regulatory" evidence="10">
    <location>
        <begin position="915"/>
        <end position="1049"/>
    </location>
</feature>
<feature type="domain" description="Histidine kinase" evidence="9">
    <location>
        <begin position="462"/>
        <end position="661"/>
    </location>
</feature>
<evidence type="ECO:0000259" key="11">
    <source>
        <dbReference type="PROSITE" id="PS50850"/>
    </source>
</evidence>
<keyword evidence="2 6" id="KW-0597">Phosphoprotein</keyword>
<keyword evidence="5 8" id="KW-0472">Membrane</keyword>
<dbReference type="InterPro" id="IPR011701">
    <property type="entry name" value="MFS"/>
</dbReference>
<feature type="transmembrane region" description="Helical" evidence="8">
    <location>
        <begin position="1593"/>
        <end position="1616"/>
    </location>
</feature>
<organism evidence="12 13">
    <name type="scientific">Exserohilum turcicum (strain 28A)</name>
    <name type="common">Northern leaf blight fungus</name>
    <name type="synonym">Setosphaeria turcica</name>
    <dbReference type="NCBI Taxonomy" id="671987"/>
    <lineage>
        <taxon>Eukaryota</taxon>
        <taxon>Fungi</taxon>
        <taxon>Dikarya</taxon>
        <taxon>Ascomycota</taxon>
        <taxon>Pezizomycotina</taxon>
        <taxon>Dothideomycetes</taxon>
        <taxon>Pleosporomycetidae</taxon>
        <taxon>Pleosporales</taxon>
        <taxon>Pleosporineae</taxon>
        <taxon>Pleosporaceae</taxon>
        <taxon>Exserohilum</taxon>
    </lineage>
</organism>
<dbReference type="InterPro" id="IPR036259">
    <property type="entry name" value="MFS_trans_sf"/>
</dbReference>
<feature type="region of interest" description="Disordered" evidence="7">
    <location>
        <begin position="878"/>
        <end position="906"/>
    </location>
</feature>
<feature type="compositionally biased region" description="Polar residues" evidence="7">
    <location>
        <begin position="878"/>
        <end position="890"/>
    </location>
</feature>
<dbReference type="GO" id="GO:0022857">
    <property type="term" value="F:transmembrane transporter activity"/>
    <property type="evidence" value="ECO:0007669"/>
    <property type="project" value="InterPro"/>
</dbReference>
<dbReference type="InterPro" id="IPR005829">
    <property type="entry name" value="Sugar_transporter_CS"/>
</dbReference>
<dbReference type="RefSeq" id="XP_008029213.1">
    <property type="nucleotide sequence ID" value="XM_008031022.1"/>
</dbReference>
<dbReference type="InterPro" id="IPR036097">
    <property type="entry name" value="HisK_dim/P_sf"/>
</dbReference>
<evidence type="ECO:0000256" key="1">
    <source>
        <dbReference type="ARBA" id="ARBA00004141"/>
    </source>
</evidence>
<dbReference type="OrthoDB" id="3026777at2759"/>
<dbReference type="Pfam" id="PF07690">
    <property type="entry name" value="MFS_1"/>
    <property type="match status" value="1"/>
</dbReference>
<dbReference type="PROSITE" id="PS50109">
    <property type="entry name" value="HIS_KIN"/>
    <property type="match status" value="1"/>
</dbReference>
<feature type="transmembrane region" description="Helical" evidence="8">
    <location>
        <begin position="1453"/>
        <end position="1475"/>
    </location>
</feature>
<feature type="compositionally biased region" description="Low complexity" evidence="7">
    <location>
        <begin position="1063"/>
        <end position="1074"/>
    </location>
</feature>
<dbReference type="InterPro" id="IPR011006">
    <property type="entry name" value="CheY-like_superfamily"/>
</dbReference>
<dbReference type="InterPro" id="IPR036890">
    <property type="entry name" value="HATPase_C_sf"/>
</dbReference>
<dbReference type="CDD" id="cd00082">
    <property type="entry name" value="HisKA"/>
    <property type="match status" value="1"/>
</dbReference>